<accession>A0A380FB38</accession>
<dbReference type="Proteomes" id="UP000255277">
    <property type="component" value="Unassembled WGS sequence"/>
</dbReference>
<evidence type="ECO:0000313" key="2">
    <source>
        <dbReference type="Proteomes" id="UP000255277"/>
    </source>
</evidence>
<dbReference type="AlphaFoldDB" id="A0A380FB38"/>
<dbReference type="EMBL" id="UHDK01000001">
    <property type="protein sequence ID" value="SUM30703.1"/>
    <property type="molecule type" value="Genomic_DNA"/>
</dbReference>
<gene>
    <name evidence="1" type="ORF">NCTC12195_00103</name>
</gene>
<evidence type="ECO:0000313" key="1">
    <source>
        <dbReference type="EMBL" id="SUM30703.1"/>
    </source>
</evidence>
<organism evidence="1 2">
    <name type="scientific">Staphylococcus gallinarum</name>
    <dbReference type="NCBI Taxonomy" id="1293"/>
    <lineage>
        <taxon>Bacteria</taxon>
        <taxon>Bacillati</taxon>
        <taxon>Bacillota</taxon>
        <taxon>Bacilli</taxon>
        <taxon>Bacillales</taxon>
        <taxon>Staphylococcaceae</taxon>
        <taxon>Staphylococcus</taxon>
    </lineage>
</organism>
<protein>
    <submittedName>
        <fullName evidence="1">Uncharacterized protein</fullName>
    </submittedName>
</protein>
<reference evidence="1 2" key="1">
    <citation type="submission" date="2018-06" db="EMBL/GenBank/DDBJ databases">
        <authorList>
            <consortium name="Pathogen Informatics"/>
            <person name="Doyle S."/>
        </authorList>
    </citation>
    <scope>NUCLEOTIDE SEQUENCE [LARGE SCALE GENOMIC DNA]</scope>
    <source>
        <strain evidence="1 2">NCTC12195</strain>
    </source>
</reference>
<sequence>MINEIHDTHDDNNVTGSISKEKLLELVKKRINRYSLCLVFAICKDV</sequence>
<name>A0A380FB38_STAGA</name>
<proteinExistence type="predicted"/>